<dbReference type="GeneID" id="93338652"/>
<evidence type="ECO:0000256" key="1">
    <source>
        <dbReference type="ARBA" id="ARBA00038283"/>
    </source>
</evidence>
<dbReference type="SUPFAM" id="SSF46785">
    <property type="entry name" value="Winged helix' DNA-binding domain"/>
    <property type="match status" value="2"/>
</dbReference>
<dbReference type="GO" id="GO:0003887">
    <property type="term" value="F:DNA-directed DNA polymerase activity"/>
    <property type="evidence" value="ECO:0007669"/>
    <property type="project" value="InterPro"/>
</dbReference>
<dbReference type="Pfam" id="PF01051">
    <property type="entry name" value="Rep3_N"/>
    <property type="match status" value="1"/>
</dbReference>
<proteinExistence type="inferred from homology"/>
<dbReference type="AlphaFoldDB" id="A0A1T4XR86"/>
<dbReference type="EMBL" id="FUYF01000014">
    <property type="protein sequence ID" value="SKA92069.1"/>
    <property type="molecule type" value="Genomic_DNA"/>
</dbReference>
<dbReference type="Proteomes" id="UP000190286">
    <property type="component" value="Unassembled WGS sequence"/>
</dbReference>
<reference evidence="4 5" key="1">
    <citation type="submission" date="2017-02" db="EMBL/GenBank/DDBJ databases">
        <authorList>
            <person name="Peterson S.W."/>
        </authorList>
    </citation>
    <scope>NUCLEOTIDE SEQUENCE [LARGE SCALE GENOMIC DNA]</scope>
    <source>
        <strain evidence="4 5">ATCC 27749</strain>
    </source>
</reference>
<name>A0A1T4XR86_9FIRM</name>
<feature type="domain" description="Initiator Rep protein WH1" evidence="3">
    <location>
        <begin position="50"/>
        <end position="201"/>
    </location>
</feature>
<sequence length="511" mass="59387">MSEKRKNDTIIEGEYYDPDLPAQENTPPQKHRRTRSAGNVPKYNPASESIITKSNDLIQKTKYALPKLEQKVLLAMMAQINPKETPDADRVYSLSFSDFGRLAGVNMHDNTYLEYLKDTVKSLEDRSFWSLDPASDGHQYKVLSWLQRGSTVNDRDKQIRVRFNPEILPYLSQLKSNYTSYNVEYLLTMNSTYSMRFYEILLSYDNGDTDYGYTNGLVFQPVTKEILDRFPDKAQDIRGFKYKVFDIQELKEQLSPPPEKRKKDKEKPLTEKYSNFHDFERYVLTKARDEINQMTDLWFDYIPVRIRGGRKYERLYLFIRYKSAQEMDAVRQLHAQKSARNEEVPRRRRTRKTTEPERSAAAVSVAEPLGDELFTMTVTRAVRVLESRARSQTLQEKISPELYSAVSSVLVYTARLLTNTNSEKRAKQAQETRDALNRILAQQHDLTCWVLGMARMMLTKKEHGQLKSPQYNATIVYNAMEDITIIPSGRDELRSAGATDHFKADLSVFDE</sequence>
<dbReference type="OrthoDB" id="923329at2"/>
<dbReference type="STRING" id="745368.SAMN02745178_02206"/>
<evidence type="ECO:0000313" key="5">
    <source>
        <dbReference type="Proteomes" id="UP000190286"/>
    </source>
</evidence>
<evidence type="ECO:0000313" key="4">
    <source>
        <dbReference type="EMBL" id="SKA92069.1"/>
    </source>
</evidence>
<dbReference type="RefSeq" id="WP_159447030.1">
    <property type="nucleotide sequence ID" value="NZ_DBFACX010000068.1"/>
</dbReference>
<accession>A0A1T4XR86</accession>
<evidence type="ECO:0000259" key="3">
    <source>
        <dbReference type="Pfam" id="PF01051"/>
    </source>
</evidence>
<dbReference type="Gene3D" id="1.10.10.10">
    <property type="entry name" value="Winged helix-like DNA-binding domain superfamily/Winged helix DNA-binding domain"/>
    <property type="match status" value="2"/>
</dbReference>
<dbReference type="InterPro" id="IPR036388">
    <property type="entry name" value="WH-like_DNA-bd_sf"/>
</dbReference>
<feature type="region of interest" description="Disordered" evidence="2">
    <location>
        <begin position="334"/>
        <end position="359"/>
    </location>
</feature>
<keyword evidence="5" id="KW-1185">Reference proteome</keyword>
<dbReference type="Pfam" id="PF21205">
    <property type="entry name" value="Rep3_C"/>
    <property type="match status" value="1"/>
</dbReference>
<protein>
    <submittedName>
        <fullName evidence="4">Protein involved in initiation of plasmid replication</fullName>
    </submittedName>
</protein>
<dbReference type="InterPro" id="IPR000525">
    <property type="entry name" value="Initiator_Rep_WH1"/>
</dbReference>
<organism evidence="4 5">
    <name type="scientific">Gemmiger formicilis</name>
    <dbReference type="NCBI Taxonomy" id="745368"/>
    <lineage>
        <taxon>Bacteria</taxon>
        <taxon>Bacillati</taxon>
        <taxon>Bacillota</taxon>
        <taxon>Clostridia</taxon>
        <taxon>Eubacteriales</taxon>
        <taxon>Gemmiger</taxon>
    </lineage>
</organism>
<dbReference type="GO" id="GO:0006270">
    <property type="term" value="P:DNA replication initiation"/>
    <property type="evidence" value="ECO:0007669"/>
    <property type="project" value="InterPro"/>
</dbReference>
<gene>
    <name evidence="4" type="ORF">SAMN02745178_02206</name>
</gene>
<comment type="similarity">
    <text evidence="1">Belongs to the initiator RepB protein family.</text>
</comment>
<feature type="region of interest" description="Disordered" evidence="2">
    <location>
        <begin position="1"/>
        <end position="46"/>
    </location>
</feature>
<dbReference type="InterPro" id="IPR036390">
    <property type="entry name" value="WH_DNA-bd_sf"/>
</dbReference>
<evidence type="ECO:0000256" key="2">
    <source>
        <dbReference type="SAM" id="MobiDB-lite"/>
    </source>
</evidence>